<evidence type="ECO:0000256" key="2">
    <source>
        <dbReference type="SAM" id="MobiDB-lite"/>
    </source>
</evidence>
<feature type="region of interest" description="Disordered" evidence="2">
    <location>
        <begin position="139"/>
        <end position="188"/>
    </location>
</feature>
<evidence type="ECO:0000313" key="7">
    <source>
        <dbReference type="EMBL" id="KAA1101110.1"/>
    </source>
</evidence>
<dbReference type="OrthoDB" id="2500796at2759"/>
<name>A0A5B0PA47_PUCGR</name>
<dbReference type="EMBL" id="VDEP01000069">
    <property type="protein sequence ID" value="KAA1134171.1"/>
    <property type="molecule type" value="Genomic_DNA"/>
</dbReference>
<evidence type="ECO:0000313" key="10">
    <source>
        <dbReference type="Proteomes" id="UP000325313"/>
    </source>
</evidence>
<reference evidence="9 10" key="1">
    <citation type="submission" date="2019-05" db="EMBL/GenBank/DDBJ databases">
        <title>Emergence of the Ug99 lineage of the wheat stem rust pathogen through somatic hybridization.</title>
        <authorList>
            <person name="Li F."/>
            <person name="Upadhyaya N.M."/>
            <person name="Sperschneider J."/>
            <person name="Matny O."/>
            <person name="Nguyen-Phuc H."/>
            <person name="Mago R."/>
            <person name="Raley C."/>
            <person name="Miller M.E."/>
            <person name="Silverstein K.A.T."/>
            <person name="Henningsen E."/>
            <person name="Hirsch C.D."/>
            <person name="Visser B."/>
            <person name="Pretorius Z.A."/>
            <person name="Steffenson B.J."/>
            <person name="Schwessinger B."/>
            <person name="Dodds P.N."/>
            <person name="Figueroa M."/>
        </authorList>
    </citation>
    <scope>NUCLEOTIDE SEQUENCE [LARGE SCALE GENOMIC DNA]</scope>
    <source>
        <strain evidence="6">21-0</strain>
        <strain evidence="5 10">Ug99</strain>
    </source>
</reference>
<feature type="compositionally biased region" description="Polar residues" evidence="2">
    <location>
        <begin position="162"/>
        <end position="188"/>
    </location>
</feature>
<organism evidence="6 9">
    <name type="scientific">Puccinia graminis f. sp. tritici</name>
    <dbReference type="NCBI Taxonomy" id="56615"/>
    <lineage>
        <taxon>Eukaryota</taxon>
        <taxon>Fungi</taxon>
        <taxon>Dikarya</taxon>
        <taxon>Basidiomycota</taxon>
        <taxon>Pucciniomycotina</taxon>
        <taxon>Pucciniomycetes</taxon>
        <taxon>Pucciniales</taxon>
        <taxon>Pucciniaceae</taxon>
        <taxon>Puccinia</taxon>
    </lineage>
</organism>
<protein>
    <recommendedName>
        <fullName evidence="4">Yeast cell wall synthesis Kre9/Knh1-like N-terminal domain-containing protein</fullName>
    </recommendedName>
</protein>
<dbReference type="PANTHER" id="PTHR40633:SF1">
    <property type="entry name" value="GPI ANCHORED SERINE-THREONINE RICH PROTEIN (AFU_ORTHOLOGUE AFUA_1G03630)"/>
    <property type="match status" value="1"/>
</dbReference>
<feature type="signal peptide" evidence="3">
    <location>
        <begin position="1"/>
        <end position="19"/>
    </location>
</feature>
<keyword evidence="9" id="KW-1185">Reference proteome</keyword>
<dbReference type="InterPro" id="IPR018466">
    <property type="entry name" value="Kre9/Knh1-like_N"/>
</dbReference>
<proteinExistence type="predicted"/>
<dbReference type="AlphaFoldDB" id="A0A5B0PA47"/>
<evidence type="ECO:0000313" key="9">
    <source>
        <dbReference type="Proteomes" id="UP000324748"/>
    </source>
</evidence>
<feature type="domain" description="Yeast cell wall synthesis Kre9/Knh1-like N-terminal" evidence="4">
    <location>
        <begin position="27"/>
        <end position="122"/>
    </location>
</feature>
<dbReference type="PANTHER" id="PTHR40633">
    <property type="entry name" value="MATRIX PROTEIN, PUTATIVE (AFU_ORTHOLOGUE AFUA_8G05410)-RELATED"/>
    <property type="match status" value="1"/>
</dbReference>
<feature type="compositionally biased region" description="Low complexity" evidence="2">
    <location>
        <begin position="140"/>
        <end position="157"/>
    </location>
</feature>
<keyword evidence="1 3" id="KW-0732">Signal</keyword>
<comment type="caution">
    <text evidence="6">The sequence shown here is derived from an EMBL/GenBank/DDBJ whole genome shotgun (WGS) entry which is preliminary data.</text>
</comment>
<feature type="chain" id="PRO_5033849062" description="Yeast cell wall synthesis Kre9/Knh1-like N-terminal domain-containing protein" evidence="3">
    <location>
        <begin position="20"/>
        <end position="213"/>
    </location>
</feature>
<evidence type="ECO:0000313" key="6">
    <source>
        <dbReference type="EMBL" id="KAA1097464.1"/>
    </source>
</evidence>
<evidence type="ECO:0000259" key="4">
    <source>
        <dbReference type="Pfam" id="PF10342"/>
    </source>
</evidence>
<sequence>MTPFTNSLIALAILNTVQASLSPTFPVQGSTCVVLQSCQIKWQDDSTLPSTTTMGETTIDLVMGNASNLQAVQNLGGVMNPSVATAITFQPIAGLSPTEKYAVRFIAKGNASHPIFSTYFTITGGSSTAKPLATPNSVLAASNPSSPSSGPSAIIGNKAPTGASTAPTSSNVMTASNNTTASDNAEKSSASFVGPSSTVLAGMAAAVASLLFL</sequence>
<evidence type="ECO:0000313" key="8">
    <source>
        <dbReference type="EMBL" id="KAA1134171.1"/>
    </source>
</evidence>
<dbReference type="EMBL" id="VSWC01000053">
    <property type="protein sequence ID" value="KAA1101110.1"/>
    <property type="molecule type" value="Genomic_DNA"/>
</dbReference>
<dbReference type="Pfam" id="PF10342">
    <property type="entry name" value="Kre9_KNH"/>
    <property type="match status" value="1"/>
</dbReference>
<evidence type="ECO:0000256" key="3">
    <source>
        <dbReference type="SAM" id="SignalP"/>
    </source>
</evidence>
<gene>
    <name evidence="7" type="ORF">PGT21_007401</name>
    <name evidence="6" type="ORF">PGT21_007939</name>
    <name evidence="5" type="ORF">PGTUg99_027379</name>
    <name evidence="8" type="ORF">PGTUg99_030889</name>
</gene>
<evidence type="ECO:0000256" key="1">
    <source>
        <dbReference type="ARBA" id="ARBA00022729"/>
    </source>
</evidence>
<dbReference type="Proteomes" id="UP000324748">
    <property type="component" value="Unassembled WGS sequence"/>
</dbReference>
<dbReference type="EMBL" id="VDEP01000405">
    <property type="protein sequence ID" value="KAA1088762.1"/>
    <property type="molecule type" value="Genomic_DNA"/>
</dbReference>
<dbReference type="InterPro" id="IPR052982">
    <property type="entry name" value="SRP1/TIP1-like"/>
</dbReference>
<dbReference type="Proteomes" id="UP000325313">
    <property type="component" value="Unassembled WGS sequence"/>
</dbReference>
<evidence type="ECO:0000313" key="5">
    <source>
        <dbReference type="EMBL" id="KAA1088762.1"/>
    </source>
</evidence>
<accession>A0A5B0PA47</accession>
<dbReference type="OMA" id="TITWINP"/>
<dbReference type="EMBL" id="VSWC01000066">
    <property type="protein sequence ID" value="KAA1097464.1"/>
    <property type="molecule type" value="Genomic_DNA"/>
</dbReference>